<dbReference type="InterPro" id="IPR050595">
    <property type="entry name" value="Bact_response_regulator"/>
</dbReference>
<dbReference type="PANTHER" id="PTHR44591">
    <property type="entry name" value="STRESS RESPONSE REGULATOR PROTEIN 1"/>
    <property type="match status" value="1"/>
</dbReference>
<evidence type="ECO:0000259" key="3">
    <source>
        <dbReference type="PROSITE" id="PS50110"/>
    </source>
</evidence>
<proteinExistence type="predicted"/>
<evidence type="ECO:0000256" key="1">
    <source>
        <dbReference type="ARBA" id="ARBA00022553"/>
    </source>
</evidence>
<dbReference type="SUPFAM" id="SSF52172">
    <property type="entry name" value="CheY-like"/>
    <property type="match status" value="1"/>
</dbReference>
<protein>
    <submittedName>
        <fullName evidence="4">Response regulator</fullName>
    </submittedName>
</protein>
<dbReference type="Pfam" id="PF00072">
    <property type="entry name" value="Response_reg"/>
    <property type="match status" value="1"/>
</dbReference>
<dbReference type="Proteomes" id="UP001056937">
    <property type="component" value="Chromosome 1"/>
</dbReference>
<dbReference type="InterPro" id="IPR001789">
    <property type="entry name" value="Sig_transdc_resp-reg_receiver"/>
</dbReference>
<reference evidence="4" key="1">
    <citation type="journal article" date="2022" name="Toxins">
        <title>Genomic Analysis of Sphingopyxis sp. USTB-05 for Biodegrading Cyanobacterial Hepatotoxins.</title>
        <authorList>
            <person name="Liu C."/>
            <person name="Xu Q."/>
            <person name="Zhao Z."/>
            <person name="Zhang H."/>
            <person name="Liu X."/>
            <person name="Yin C."/>
            <person name="Liu Y."/>
            <person name="Yan H."/>
        </authorList>
    </citation>
    <scope>NUCLEOTIDE SEQUENCE</scope>
    <source>
        <strain evidence="4">NBD5</strain>
    </source>
</reference>
<accession>A0ABY4X3Q5</accession>
<evidence type="ECO:0000313" key="5">
    <source>
        <dbReference type="Proteomes" id="UP001056937"/>
    </source>
</evidence>
<keyword evidence="5" id="KW-1185">Reference proteome</keyword>
<evidence type="ECO:0000256" key="2">
    <source>
        <dbReference type="PROSITE-ProRule" id="PRU00169"/>
    </source>
</evidence>
<dbReference type="RefSeq" id="WP_252165322.1">
    <property type="nucleotide sequence ID" value="NZ_CP084930.1"/>
</dbReference>
<dbReference type="EMBL" id="CP084930">
    <property type="protein sequence ID" value="USI71509.1"/>
    <property type="molecule type" value="Genomic_DNA"/>
</dbReference>
<sequence length="84" mass="9232">MVKETQVPLSTVPYALVVDDDPLILMHACDILEDAGFRFFEAGDGDAARTLLDMHAESVTLLFTDVEMPGSIDGYQLSHLVARH</sequence>
<feature type="domain" description="Response regulatory" evidence="3">
    <location>
        <begin position="14"/>
        <end position="84"/>
    </location>
</feature>
<dbReference type="InterPro" id="IPR011006">
    <property type="entry name" value="CheY-like_superfamily"/>
</dbReference>
<dbReference type="Gene3D" id="3.40.50.2300">
    <property type="match status" value="1"/>
</dbReference>
<name>A0ABY4X3Q5_9SPHN</name>
<organism evidence="4 5">
    <name type="scientific">Sphingomonas morindae</name>
    <dbReference type="NCBI Taxonomy" id="1541170"/>
    <lineage>
        <taxon>Bacteria</taxon>
        <taxon>Pseudomonadati</taxon>
        <taxon>Pseudomonadota</taxon>
        <taxon>Alphaproteobacteria</taxon>
        <taxon>Sphingomonadales</taxon>
        <taxon>Sphingomonadaceae</taxon>
        <taxon>Sphingomonas</taxon>
    </lineage>
</organism>
<evidence type="ECO:0000313" key="4">
    <source>
        <dbReference type="EMBL" id="USI71509.1"/>
    </source>
</evidence>
<feature type="modified residue" description="4-aspartylphosphate" evidence="2">
    <location>
        <position position="65"/>
    </location>
</feature>
<dbReference type="PANTHER" id="PTHR44591:SF3">
    <property type="entry name" value="RESPONSE REGULATORY DOMAIN-CONTAINING PROTEIN"/>
    <property type="match status" value="1"/>
</dbReference>
<dbReference type="PROSITE" id="PS50110">
    <property type="entry name" value="RESPONSE_REGULATORY"/>
    <property type="match status" value="1"/>
</dbReference>
<gene>
    <name evidence="4" type="ORF">LHA26_09165</name>
</gene>
<keyword evidence="1 2" id="KW-0597">Phosphoprotein</keyword>